<evidence type="ECO:0000256" key="2">
    <source>
        <dbReference type="ARBA" id="ARBA00009166"/>
    </source>
</evidence>
<keyword evidence="8" id="KW-1185">Reference proteome</keyword>
<evidence type="ECO:0000313" key="7">
    <source>
        <dbReference type="EMBL" id="GMR46300.1"/>
    </source>
</evidence>
<comment type="subcellular location">
    <subcellularLocation>
        <location evidence="1">Membrane</location>
        <topology evidence="1">Multi-pass membrane protein</topology>
    </subcellularLocation>
</comment>
<dbReference type="PANTHER" id="PTHR22945:SF40">
    <property type="entry name" value="SERPENTINE RECEPTOR, CLASS D (DELTA)-RELATED"/>
    <property type="match status" value="1"/>
</dbReference>
<keyword evidence="3 6" id="KW-0812">Transmembrane</keyword>
<dbReference type="AlphaFoldDB" id="A0AAN5CL26"/>
<keyword evidence="5 6" id="KW-0472">Membrane</keyword>
<feature type="non-terminal residue" evidence="7">
    <location>
        <position position="1"/>
    </location>
</feature>
<dbReference type="EMBL" id="BTRK01000004">
    <property type="protein sequence ID" value="GMR46300.1"/>
    <property type="molecule type" value="Genomic_DNA"/>
</dbReference>
<dbReference type="InterPro" id="IPR050920">
    <property type="entry name" value="Nematode_rcpt-like_delta"/>
</dbReference>
<feature type="transmembrane region" description="Helical" evidence="6">
    <location>
        <begin position="12"/>
        <end position="37"/>
    </location>
</feature>
<organism evidence="7 8">
    <name type="scientific">Pristionchus mayeri</name>
    <dbReference type="NCBI Taxonomy" id="1317129"/>
    <lineage>
        <taxon>Eukaryota</taxon>
        <taxon>Metazoa</taxon>
        <taxon>Ecdysozoa</taxon>
        <taxon>Nematoda</taxon>
        <taxon>Chromadorea</taxon>
        <taxon>Rhabditida</taxon>
        <taxon>Rhabditina</taxon>
        <taxon>Diplogasteromorpha</taxon>
        <taxon>Diplogasteroidea</taxon>
        <taxon>Neodiplogasteridae</taxon>
        <taxon>Pristionchus</taxon>
    </lineage>
</organism>
<dbReference type="PANTHER" id="PTHR22945">
    <property type="entry name" value="SERPENTINE RECEPTOR, CLASS D DELTA"/>
    <property type="match status" value="1"/>
</dbReference>
<gene>
    <name evidence="7" type="ORF">PMAYCL1PPCAC_16495</name>
</gene>
<evidence type="ECO:0000313" key="8">
    <source>
        <dbReference type="Proteomes" id="UP001328107"/>
    </source>
</evidence>
<feature type="transmembrane region" description="Helical" evidence="6">
    <location>
        <begin position="58"/>
        <end position="81"/>
    </location>
</feature>
<feature type="non-terminal residue" evidence="7">
    <location>
        <position position="124"/>
    </location>
</feature>
<comment type="caution">
    <text evidence="7">The sequence shown here is derived from an EMBL/GenBank/DDBJ whole genome shotgun (WGS) entry which is preliminary data.</text>
</comment>
<sequence>ITGHVSIYKWNVIVTIIATCAPSLPIQIAIVVLRAKVLSKISQNSRKMSVKTMRVHRTLAKVLSLQAILSALFVIGIVDYFACQWNLVECTPVLEHMKMQAASFIPLFSPAITFHYMQPYQMYV</sequence>
<comment type="similarity">
    <text evidence="2">Belongs to the nematode receptor-like protein srd family.</text>
</comment>
<accession>A0AAN5CL26</accession>
<evidence type="ECO:0000256" key="1">
    <source>
        <dbReference type="ARBA" id="ARBA00004141"/>
    </source>
</evidence>
<evidence type="ECO:0000256" key="5">
    <source>
        <dbReference type="ARBA" id="ARBA00023136"/>
    </source>
</evidence>
<protein>
    <recommendedName>
        <fullName evidence="9">G protein-coupled receptor</fullName>
    </recommendedName>
</protein>
<dbReference type="Proteomes" id="UP001328107">
    <property type="component" value="Unassembled WGS sequence"/>
</dbReference>
<dbReference type="GO" id="GO:0016020">
    <property type="term" value="C:membrane"/>
    <property type="evidence" value="ECO:0007669"/>
    <property type="project" value="UniProtKB-SubCell"/>
</dbReference>
<evidence type="ECO:0000256" key="4">
    <source>
        <dbReference type="ARBA" id="ARBA00022989"/>
    </source>
</evidence>
<dbReference type="InterPro" id="IPR019421">
    <property type="entry name" value="7TM_GPCR_serpentine_rcpt_Srd"/>
</dbReference>
<evidence type="ECO:0000256" key="6">
    <source>
        <dbReference type="SAM" id="Phobius"/>
    </source>
</evidence>
<reference evidence="8" key="1">
    <citation type="submission" date="2022-10" db="EMBL/GenBank/DDBJ databases">
        <title>Genome assembly of Pristionchus species.</title>
        <authorList>
            <person name="Yoshida K."/>
            <person name="Sommer R.J."/>
        </authorList>
    </citation>
    <scope>NUCLEOTIDE SEQUENCE [LARGE SCALE GENOMIC DNA]</scope>
    <source>
        <strain evidence="8">RS5460</strain>
    </source>
</reference>
<feature type="transmembrane region" description="Helical" evidence="6">
    <location>
        <begin position="101"/>
        <end position="117"/>
    </location>
</feature>
<keyword evidence="4 6" id="KW-1133">Transmembrane helix</keyword>
<evidence type="ECO:0000256" key="3">
    <source>
        <dbReference type="ARBA" id="ARBA00022692"/>
    </source>
</evidence>
<name>A0AAN5CL26_9BILA</name>
<proteinExistence type="inferred from homology"/>
<evidence type="ECO:0008006" key="9">
    <source>
        <dbReference type="Google" id="ProtNLM"/>
    </source>
</evidence>
<dbReference type="Pfam" id="PF10317">
    <property type="entry name" value="7TM_GPCR_Srd"/>
    <property type="match status" value="1"/>
</dbReference>